<dbReference type="EMBL" id="UINC01001314">
    <property type="protein sequence ID" value="SUZ77366.1"/>
    <property type="molecule type" value="Genomic_DNA"/>
</dbReference>
<reference evidence="1" key="1">
    <citation type="submission" date="2018-05" db="EMBL/GenBank/DDBJ databases">
        <authorList>
            <person name="Lanie J.A."/>
            <person name="Ng W.-L."/>
            <person name="Kazmierczak K.M."/>
            <person name="Andrzejewski T.M."/>
            <person name="Davidsen T.M."/>
            <person name="Wayne K.J."/>
            <person name="Tettelin H."/>
            <person name="Glass J.I."/>
            <person name="Rusch D."/>
            <person name="Podicherti R."/>
            <person name="Tsui H.-C.T."/>
            <person name="Winkler M.E."/>
        </authorList>
    </citation>
    <scope>NUCLEOTIDE SEQUENCE</scope>
</reference>
<evidence type="ECO:0008006" key="2">
    <source>
        <dbReference type="Google" id="ProtNLM"/>
    </source>
</evidence>
<accession>A0A381QDL2</accession>
<proteinExistence type="predicted"/>
<organism evidence="1">
    <name type="scientific">marine metagenome</name>
    <dbReference type="NCBI Taxonomy" id="408172"/>
    <lineage>
        <taxon>unclassified sequences</taxon>
        <taxon>metagenomes</taxon>
        <taxon>ecological metagenomes</taxon>
    </lineage>
</organism>
<gene>
    <name evidence="1" type="ORF">METZ01_LOCUS30220</name>
</gene>
<name>A0A381QDL2_9ZZZZ</name>
<evidence type="ECO:0000313" key="1">
    <source>
        <dbReference type="EMBL" id="SUZ77366.1"/>
    </source>
</evidence>
<protein>
    <recommendedName>
        <fullName evidence="2">DUF4270 domain-containing protein</fullName>
    </recommendedName>
</protein>
<sequence>MQNIHLSVCFSLLIIISGCLENTVTADLNDPGMMHDTLSISSIMGFNYQTPPELGNSTLLYLGTDSSGFQNPFALFKVQSNSINTSETFDSFLDSTVEIDSAKFILTFNSDTIETGMIFDLYYFPNSGDSIFNESNSNYLNLIESELSSEYVSSGRLFQRLPDSTETIYPTLSFNVLNIIQTFIDSSNINQNRTLMIKPKFDLSHTLSFKSSESGFAFAPQLHIFTHDTTYIDSTSDSVSVDTLSHEFISTDDLSIIIPPTVSSVPGQLTLGRGLSYKGLIEISDLDSFLLPLPEQSIITKAELSFHYPFDTTQSNFYLQVQPVSDTIHYEQLQGVLLEDPIDVISNILPVVNISNNGKVILNIREYLQLIHFGYVSNYGLKLEVINTSNPFNLYSLYSHSSLIDSLNPELLIHYVSP</sequence>
<dbReference type="AlphaFoldDB" id="A0A381QDL2"/>